<evidence type="ECO:0000256" key="1">
    <source>
        <dbReference type="SAM" id="SignalP"/>
    </source>
</evidence>
<evidence type="ECO:0000313" key="2">
    <source>
        <dbReference type="EMBL" id="SIT03691.1"/>
    </source>
</evidence>
<proteinExistence type="predicted"/>
<reference evidence="3" key="1">
    <citation type="submission" date="2017-01" db="EMBL/GenBank/DDBJ databases">
        <authorList>
            <person name="Varghese N."/>
            <person name="Submissions S."/>
        </authorList>
    </citation>
    <scope>NUCLEOTIDE SEQUENCE [LARGE SCALE GENOMIC DNA]</scope>
    <source>
        <strain evidence="3">DSM 21054</strain>
    </source>
</reference>
<evidence type="ECO:0000313" key="3">
    <source>
        <dbReference type="Proteomes" id="UP000186917"/>
    </source>
</evidence>
<protein>
    <recommendedName>
        <fullName evidence="4">DUF1735 domain-containing protein</fullName>
    </recommendedName>
</protein>
<name>A0A173MJP3_9BACT</name>
<dbReference type="EMBL" id="FTOR01000003">
    <property type="protein sequence ID" value="SIT03691.1"/>
    <property type="molecule type" value="Genomic_DNA"/>
</dbReference>
<organism evidence="2 3">
    <name type="scientific">Filimonas lacunae</name>
    <dbReference type="NCBI Taxonomy" id="477680"/>
    <lineage>
        <taxon>Bacteria</taxon>
        <taxon>Pseudomonadati</taxon>
        <taxon>Bacteroidota</taxon>
        <taxon>Chitinophagia</taxon>
        <taxon>Chitinophagales</taxon>
        <taxon>Chitinophagaceae</taxon>
        <taxon>Filimonas</taxon>
    </lineage>
</organism>
<evidence type="ECO:0008006" key="4">
    <source>
        <dbReference type="Google" id="ProtNLM"/>
    </source>
</evidence>
<keyword evidence="3" id="KW-1185">Reference proteome</keyword>
<accession>A0A173MJP3</accession>
<feature type="signal peptide" evidence="1">
    <location>
        <begin position="1"/>
        <end position="29"/>
    </location>
</feature>
<feature type="chain" id="PRO_5030023061" description="DUF1735 domain-containing protein" evidence="1">
    <location>
        <begin position="30"/>
        <end position="300"/>
    </location>
</feature>
<keyword evidence="1" id="KW-0732">Signal</keyword>
<dbReference type="KEGG" id="fln:FLA_3730"/>
<gene>
    <name evidence="2" type="ORF">SAMN05421788_10348</name>
</gene>
<sequence length="300" mass="33245">MKPYKTKMKNTTKMALLAAFTMLTCFAKAVPMVINVGMGQNHTLYSAINNTYGIYVPPGKDLTLAPHLYVTRGLKADGTYEAVNMEIHLVASTAVDAIETDLMPARYLTTDAFEGTDIAYPTYLASIFGGVGSGSLTPPPYLIRVKYYYTDPATGVRNGPFYSSVTYSSNNYVNALQMTSEEGKLTRYTGNGKIYIRMDGVMRHIQTQATMNGVWKAGVSYTDIITDWDRAIIGAPFTPSTWIIRFMPSQRCYLKEGNVIRHIADPATADFYQLKLAGAQEVTTLAGLTEEPELQTWPWL</sequence>
<dbReference type="STRING" id="477680.SAMN05421788_10348"/>
<dbReference type="AlphaFoldDB" id="A0A173MJP3"/>
<dbReference type="Proteomes" id="UP000186917">
    <property type="component" value="Unassembled WGS sequence"/>
</dbReference>